<evidence type="ECO:0000313" key="2">
    <source>
        <dbReference type="EMBL" id="PWZ57772.1"/>
    </source>
</evidence>
<name>A0A317YJC6_MAIZE</name>
<feature type="region of interest" description="Disordered" evidence="1">
    <location>
        <begin position="1"/>
        <end position="25"/>
    </location>
</feature>
<feature type="compositionally biased region" description="Polar residues" evidence="1">
    <location>
        <begin position="16"/>
        <end position="25"/>
    </location>
</feature>
<accession>A0A317YJC6</accession>
<reference evidence="2" key="1">
    <citation type="journal article" date="2018" name="Nat. Genet.">
        <title>Extensive intraspecific gene order and gene structural variations between Mo17 and other maize genomes.</title>
        <authorList>
            <person name="Sun S."/>
            <person name="Zhou Y."/>
            <person name="Chen J."/>
            <person name="Shi J."/>
            <person name="Zhao H."/>
            <person name="Zhao H."/>
            <person name="Song W."/>
            <person name="Zhang M."/>
            <person name="Cui Y."/>
            <person name="Dong X."/>
            <person name="Liu H."/>
            <person name="Ma X."/>
            <person name="Jiao Y."/>
            <person name="Wang B."/>
            <person name="Wei X."/>
            <person name="Stein J.C."/>
            <person name="Glaubitz J.C."/>
            <person name="Lu F."/>
            <person name="Yu G."/>
            <person name="Liang C."/>
            <person name="Fengler K."/>
            <person name="Li B."/>
            <person name="Rafalski A."/>
            <person name="Schnable P.S."/>
            <person name="Ware D.H."/>
            <person name="Buckler E.S."/>
            <person name="Lai J."/>
        </authorList>
    </citation>
    <scope>NUCLEOTIDE SEQUENCE [LARGE SCALE GENOMIC DNA]</scope>
    <source>
        <tissue evidence="2">Seedling</tissue>
    </source>
</reference>
<evidence type="ECO:0000256" key="1">
    <source>
        <dbReference type="SAM" id="MobiDB-lite"/>
    </source>
</evidence>
<proteinExistence type="predicted"/>
<sequence>MSRSKLYNKTLDDQETTTTKPFSSKQVGNWDRLNMIRKMNENNEQT</sequence>
<protein>
    <submittedName>
        <fullName evidence="2">Uncharacterized protein</fullName>
    </submittedName>
</protein>
<organism evidence="2">
    <name type="scientific">Zea mays</name>
    <name type="common">Maize</name>
    <dbReference type="NCBI Taxonomy" id="4577"/>
    <lineage>
        <taxon>Eukaryota</taxon>
        <taxon>Viridiplantae</taxon>
        <taxon>Streptophyta</taxon>
        <taxon>Embryophyta</taxon>
        <taxon>Tracheophyta</taxon>
        <taxon>Spermatophyta</taxon>
        <taxon>Magnoliopsida</taxon>
        <taxon>Liliopsida</taxon>
        <taxon>Poales</taxon>
        <taxon>Poaceae</taxon>
        <taxon>PACMAD clade</taxon>
        <taxon>Panicoideae</taxon>
        <taxon>Andropogonodae</taxon>
        <taxon>Andropogoneae</taxon>
        <taxon>Tripsacinae</taxon>
        <taxon>Zea</taxon>
    </lineage>
</organism>
<dbReference type="Proteomes" id="UP000251960">
    <property type="component" value="Chromosome 1"/>
</dbReference>
<dbReference type="AlphaFoldDB" id="A0A317YJC6"/>
<dbReference type="EMBL" id="NCVQ01000001">
    <property type="protein sequence ID" value="PWZ57772.1"/>
    <property type="molecule type" value="Genomic_DNA"/>
</dbReference>
<comment type="caution">
    <text evidence="2">The sequence shown here is derived from an EMBL/GenBank/DDBJ whole genome shotgun (WGS) entry which is preliminary data.</text>
</comment>
<gene>
    <name evidence="2" type="ORF">Zm00014a_033534</name>
</gene>